<evidence type="ECO:0000259" key="1">
    <source>
        <dbReference type="Pfam" id="PF23673"/>
    </source>
</evidence>
<dbReference type="STRING" id="1611254.A0A2G5VPW3"/>
<reference evidence="3" key="1">
    <citation type="submission" date="2017-10" db="EMBL/GenBank/DDBJ databases">
        <title>Rapid genome shrinkage in a self-fertile nematode reveals novel sperm competition proteins.</title>
        <authorList>
            <person name="Yin D."/>
            <person name="Schwarz E.M."/>
            <person name="Thomas C.G."/>
            <person name="Felde R.L."/>
            <person name="Korf I.F."/>
            <person name="Cutter A.D."/>
            <person name="Schartner C.M."/>
            <person name="Ralston E.J."/>
            <person name="Meyer B.J."/>
            <person name="Haag E.S."/>
        </authorList>
    </citation>
    <scope>NUCLEOTIDE SEQUENCE [LARGE SCALE GENOMIC DNA]</scope>
    <source>
        <strain evidence="3">JU1422</strain>
    </source>
</reference>
<evidence type="ECO:0000313" key="3">
    <source>
        <dbReference type="Proteomes" id="UP000230233"/>
    </source>
</evidence>
<protein>
    <recommendedName>
        <fullName evidence="1">DUF7154 domain-containing protein</fullName>
    </recommendedName>
</protein>
<accession>A0A2G5VPW3</accession>
<dbReference type="PANTHER" id="PTHR23062">
    <property type="entry name" value="HYPOTHETICAL PROTEIN C.ELEGANS"/>
    <property type="match status" value="1"/>
</dbReference>
<dbReference type="GO" id="GO:0045087">
    <property type="term" value="P:innate immune response"/>
    <property type="evidence" value="ECO:0007669"/>
    <property type="project" value="TreeGrafter"/>
</dbReference>
<proteinExistence type="predicted"/>
<dbReference type="EMBL" id="PDUG01000001">
    <property type="protein sequence ID" value="PIC53855.1"/>
    <property type="molecule type" value="Genomic_DNA"/>
</dbReference>
<dbReference type="Proteomes" id="UP000230233">
    <property type="component" value="Chromosome I"/>
</dbReference>
<sequence length="646" mass="74383">MFCFAFYIARKLSVTPESLSLFNINQFYAKECFEQFKLSEDTSCSPSAYPSTLLFAYSNDFSPETVLDSFDDFIHSKKLLKYSWYGSVRFDTPNLDIRFHTNFDDVNATIQNNLPDPNQGFLNSSIGSNVFDFIEKFFSNAEAPVCGSIIYIFLKRYPNEADNSRLVSLIRSHHSIVHVTTSSTPSGGSQPKAMFSVASKTNGMGLVENDDYFGDVIRWSPLWLYPYPVYATTIQLSGSGTKILPDFFPAIEDTYIPAITYQDHFPDDSFQNLTLRWTNPRDTGIDGIEPVEVFNHWGGGNYENMNCNFLNVNYTMTLEYTYSDDTSCLPTDHPKTLLFAYSNDFSSNTILDTWTVFLKYKPNELYSWYGSVRFDIENMDMKFHTKIDDVNSTIANDLPNPNQGFKNSNIGSNVFDVIEVISYRDVTPLNRFQKFFSNKQAQVCGSTILILLKRYPDEEDISGLVSIIRYHHAIVHVITSATPSGGSQPKTMYRLTSKTNGIGFFEPDRLFYDVIEYGPFSNPYFRIYATNVQVYGKGEKNVPYFQPSSEGIYVIAITYQDHVPDYSFIDFNLRFTSLYGNDNFQSFRYGESDFWDDGNFMVKSIWFKNVTYGMTLDYNYRGQDVHNLQIRIYDFMPLDNWLPYSY</sequence>
<gene>
    <name evidence="2" type="primary">Cnig_chr_I.g3373</name>
    <name evidence="2" type="ORF">B9Z55_003373</name>
</gene>
<organism evidence="2 3">
    <name type="scientific">Caenorhabditis nigoni</name>
    <dbReference type="NCBI Taxonomy" id="1611254"/>
    <lineage>
        <taxon>Eukaryota</taxon>
        <taxon>Metazoa</taxon>
        <taxon>Ecdysozoa</taxon>
        <taxon>Nematoda</taxon>
        <taxon>Chromadorea</taxon>
        <taxon>Rhabditida</taxon>
        <taxon>Rhabditina</taxon>
        <taxon>Rhabditomorpha</taxon>
        <taxon>Rhabditoidea</taxon>
        <taxon>Rhabditidae</taxon>
        <taxon>Peloderinae</taxon>
        <taxon>Caenorhabditis</taxon>
    </lineage>
</organism>
<comment type="caution">
    <text evidence="2">The sequence shown here is derived from an EMBL/GenBank/DDBJ whole genome shotgun (WGS) entry which is preliminary data.</text>
</comment>
<evidence type="ECO:0000313" key="2">
    <source>
        <dbReference type="EMBL" id="PIC53855.1"/>
    </source>
</evidence>
<name>A0A2G5VPW3_9PELO</name>
<dbReference type="AlphaFoldDB" id="A0A2G5VPW3"/>
<feature type="domain" description="DUF7154" evidence="1">
    <location>
        <begin position="233"/>
        <end position="326"/>
    </location>
</feature>
<dbReference type="PANTHER" id="PTHR23062:SF3">
    <property type="entry name" value="ANF_RECEPTOR DOMAIN-CONTAINING PROTEIN-RELATED"/>
    <property type="match status" value="1"/>
</dbReference>
<dbReference type="Pfam" id="PF23673">
    <property type="entry name" value="DUF7154"/>
    <property type="match status" value="2"/>
</dbReference>
<feature type="domain" description="DUF7154" evidence="1">
    <location>
        <begin position="530"/>
        <end position="634"/>
    </location>
</feature>
<keyword evidence="3" id="KW-1185">Reference proteome</keyword>
<dbReference type="InterPro" id="IPR055578">
    <property type="entry name" value="DUF7154"/>
</dbReference>